<dbReference type="InterPro" id="IPR009057">
    <property type="entry name" value="Homeodomain-like_sf"/>
</dbReference>
<keyword evidence="5" id="KW-1185">Reference proteome</keyword>
<evidence type="ECO:0000313" key="4">
    <source>
        <dbReference type="EMBL" id="GGI70808.1"/>
    </source>
</evidence>
<feature type="DNA-binding region" description="H-T-H motif" evidence="2">
    <location>
        <begin position="39"/>
        <end position="58"/>
    </location>
</feature>
<name>A0A917N755_9GAMM</name>
<dbReference type="PRINTS" id="PR00455">
    <property type="entry name" value="HTHTETR"/>
</dbReference>
<reference evidence="4" key="1">
    <citation type="journal article" date="2014" name="Int. J. Syst. Evol. Microbiol.">
        <title>Complete genome sequence of Corynebacterium casei LMG S-19264T (=DSM 44701T), isolated from a smear-ripened cheese.</title>
        <authorList>
            <consortium name="US DOE Joint Genome Institute (JGI-PGF)"/>
            <person name="Walter F."/>
            <person name="Albersmeier A."/>
            <person name="Kalinowski J."/>
            <person name="Ruckert C."/>
        </authorList>
    </citation>
    <scope>NUCLEOTIDE SEQUENCE</scope>
    <source>
        <strain evidence="4">JCM 30804</strain>
    </source>
</reference>
<dbReference type="SUPFAM" id="SSF48498">
    <property type="entry name" value="Tetracyclin repressor-like, C-terminal domain"/>
    <property type="match status" value="1"/>
</dbReference>
<dbReference type="SUPFAM" id="SSF46689">
    <property type="entry name" value="Homeodomain-like"/>
    <property type="match status" value="1"/>
</dbReference>
<dbReference type="PROSITE" id="PS50977">
    <property type="entry name" value="HTH_TETR_2"/>
    <property type="match status" value="1"/>
</dbReference>
<dbReference type="Pfam" id="PF00440">
    <property type="entry name" value="TetR_N"/>
    <property type="match status" value="1"/>
</dbReference>
<evidence type="ECO:0000256" key="2">
    <source>
        <dbReference type="PROSITE-ProRule" id="PRU00335"/>
    </source>
</evidence>
<gene>
    <name evidence="4" type="ORF">GCM10009332_05170</name>
</gene>
<comment type="caution">
    <text evidence="4">The sequence shown here is derived from an EMBL/GenBank/DDBJ whole genome shotgun (WGS) entry which is preliminary data.</text>
</comment>
<evidence type="ECO:0000259" key="3">
    <source>
        <dbReference type="PROSITE" id="PS50977"/>
    </source>
</evidence>
<dbReference type="Proteomes" id="UP000613743">
    <property type="component" value="Unassembled WGS sequence"/>
</dbReference>
<keyword evidence="1 2" id="KW-0238">DNA-binding</keyword>
<dbReference type="EMBL" id="BMPZ01000001">
    <property type="protein sequence ID" value="GGI70808.1"/>
    <property type="molecule type" value="Genomic_DNA"/>
</dbReference>
<sequence length="217" mass="24558">MWSVMTNKVGRPSQVTNNRDKLLDAARTLFVEKDYAQVSIREIATHAGTDAGLIRYYFGSKEALFATMIHETASPVMAELSKSNSHNQADGPANILQTYYRVMSAHPHFPRLIYKLASLDQSTQINRELTKILTEIMQGSKMMMFDRLQENGQLHDNVDPQCANLSFFSLMVFPFLAPDRVLNNLGIKITPEFLEQLAEQNSQLLSQGLFKKDANNE</sequence>
<accession>A0A917N755</accession>
<dbReference type="PANTHER" id="PTHR43479">
    <property type="entry name" value="ACREF/ENVCD OPERON REPRESSOR-RELATED"/>
    <property type="match status" value="1"/>
</dbReference>
<organism evidence="4 5">
    <name type="scientific">Shewanella gelidii</name>
    <dbReference type="NCBI Taxonomy" id="1642821"/>
    <lineage>
        <taxon>Bacteria</taxon>
        <taxon>Pseudomonadati</taxon>
        <taxon>Pseudomonadota</taxon>
        <taxon>Gammaproteobacteria</taxon>
        <taxon>Alteromonadales</taxon>
        <taxon>Shewanellaceae</taxon>
        <taxon>Shewanella</taxon>
    </lineage>
</organism>
<dbReference type="InterPro" id="IPR050624">
    <property type="entry name" value="HTH-type_Tx_Regulator"/>
</dbReference>
<dbReference type="AlphaFoldDB" id="A0A917N755"/>
<evidence type="ECO:0000256" key="1">
    <source>
        <dbReference type="ARBA" id="ARBA00023125"/>
    </source>
</evidence>
<reference evidence="4" key="2">
    <citation type="submission" date="2020-09" db="EMBL/GenBank/DDBJ databases">
        <authorList>
            <person name="Sun Q."/>
            <person name="Ohkuma M."/>
        </authorList>
    </citation>
    <scope>NUCLEOTIDE SEQUENCE</scope>
    <source>
        <strain evidence="4">JCM 30804</strain>
    </source>
</reference>
<proteinExistence type="predicted"/>
<feature type="domain" description="HTH tetR-type" evidence="3">
    <location>
        <begin position="16"/>
        <end position="76"/>
    </location>
</feature>
<dbReference type="InterPro" id="IPR036271">
    <property type="entry name" value="Tet_transcr_reg_TetR-rel_C_sf"/>
</dbReference>
<evidence type="ECO:0000313" key="5">
    <source>
        <dbReference type="Proteomes" id="UP000613743"/>
    </source>
</evidence>
<dbReference type="InterPro" id="IPR001647">
    <property type="entry name" value="HTH_TetR"/>
</dbReference>
<dbReference type="Gene3D" id="1.10.357.10">
    <property type="entry name" value="Tetracycline Repressor, domain 2"/>
    <property type="match status" value="1"/>
</dbReference>
<protein>
    <submittedName>
        <fullName evidence="4">TetR family transcriptional regulator</fullName>
    </submittedName>
</protein>
<dbReference type="GO" id="GO:0003677">
    <property type="term" value="F:DNA binding"/>
    <property type="evidence" value="ECO:0007669"/>
    <property type="project" value="UniProtKB-UniRule"/>
</dbReference>
<dbReference type="PANTHER" id="PTHR43479:SF11">
    <property type="entry name" value="ACREF_ENVCD OPERON REPRESSOR-RELATED"/>
    <property type="match status" value="1"/>
</dbReference>